<organism evidence="2 3">
    <name type="scientific">Argiope bruennichi</name>
    <name type="common">Wasp spider</name>
    <name type="synonym">Aranea bruennichi</name>
    <dbReference type="NCBI Taxonomy" id="94029"/>
    <lineage>
        <taxon>Eukaryota</taxon>
        <taxon>Metazoa</taxon>
        <taxon>Ecdysozoa</taxon>
        <taxon>Arthropoda</taxon>
        <taxon>Chelicerata</taxon>
        <taxon>Arachnida</taxon>
        <taxon>Araneae</taxon>
        <taxon>Araneomorphae</taxon>
        <taxon>Entelegynae</taxon>
        <taxon>Araneoidea</taxon>
        <taxon>Araneidae</taxon>
        <taxon>Argiope</taxon>
    </lineage>
</organism>
<feature type="compositionally biased region" description="Basic and acidic residues" evidence="1">
    <location>
        <begin position="205"/>
        <end position="214"/>
    </location>
</feature>
<dbReference type="EMBL" id="JABXBU010000012">
    <property type="protein sequence ID" value="KAF8789081.1"/>
    <property type="molecule type" value="Genomic_DNA"/>
</dbReference>
<reference evidence="2" key="2">
    <citation type="submission" date="2020-06" db="EMBL/GenBank/DDBJ databases">
        <authorList>
            <person name="Sheffer M."/>
        </authorList>
    </citation>
    <scope>NUCLEOTIDE SEQUENCE</scope>
</reference>
<proteinExistence type="predicted"/>
<dbReference type="AlphaFoldDB" id="A0A8T0FDT5"/>
<accession>A0A8T0FDT5</accession>
<protein>
    <submittedName>
        <fullName evidence="2">Uncharacterized protein</fullName>
    </submittedName>
</protein>
<evidence type="ECO:0000313" key="3">
    <source>
        <dbReference type="Proteomes" id="UP000807504"/>
    </source>
</evidence>
<evidence type="ECO:0000256" key="1">
    <source>
        <dbReference type="SAM" id="MobiDB-lite"/>
    </source>
</evidence>
<gene>
    <name evidence="2" type="ORF">HNY73_007055</name>
</gene>
<name>A0A8T0FDT5_ARGBR</name>
<keyword evidence="3" id="KW-1185">Reference proteome</keyword>
<reference evidence="2" key="1">
    <citation type="journal article" date="2020" name="bioRxiv">
        <title>Chromosome-level reference genome of the European wasp spider Argiope bruennichi: a resource for studies on range expansion and evolutionary adaptation.</title>
        <authorList>
            <person name="Sheffer M.M."/>
            <person name="Hoppe A."/>
            <person name="Krehenwinkel H."/>
            <person name="Uhl G."/>
            <person name="Kuss A.W."/>
            <person name="Jensen L."/>
            <person name="Jensen C."/>
            <person name="Gillespie R.G."/>
            <person name="Hoff K.J."/>
            <person name="Prost S."/>
        </authorList>
    </citation>
    <scope>NUCLEOTIDE SEQUENCE</scope>
</reference>
<sequence>MSLVSKYHASSEATIDVFEDVVNCDEIFKNQELTSQFIVQHIDRTSDCDALQNNYLAEGVINTIFKRQVLMLLGNRVSPVTASLVSPPKSVALPNVVLSPCANNTHNVASLPFLSVPKVCSVAKPSLQILNQSLNVERLEAIFRSMPTQQGAQTIVHKSGYSQNKLEGLQAKIEESVPPSTPPGMFASAGVSQQMLCCVSNNSEDIGRHDHPESPETPDEEVPNLSLEFQVLSPCPPIISPA</sequence>
<comment type="caution">
    <text evidence="2">The sequence shown here is derived from an EMBL/GenBank/DDBJ whole genome shotgun (WGS) entry which is preliminary data.</text>
</comment>
<evidence type="ECO:0000313" key="2">
    <source>
        <dbReference type="EMBL" id="KAF8789081.1"/>
    </source>
</evidence>
<feature type="region of interest" description="Disordered" evidence="1">
    <location>
        <begin position="202"/>
        <end position="223"/>
    </location>
</feature>
<dbReference type="Proteomes" id="UP000807504">
    <property type="component" value="Unassembled WGS sequence"/>
</dbReference>